<sequence>MRKRFEIAAGEALLLQVPENFDWSLMVTTGIGMECRAAGTAAAPALLFSDPLQGQWHELYSGYYSDVSAVVEPEFVVAVVAVCVTDEGGTERQAAVVDAVGAGAFAEVVRISDLQTLVQIFELPV</sequence>
<protein>
    <submittedName>
        <fullName evidence="1">Uncharacterized protein</fullName>
    </submittedName>
</protein>
<dbReference type="AlphaFoldDB" id="A0A4S4AMU8"/>
<accession>A0A4S4AMU8</accession>
<comment type="caution">
    <text evidence="1">The sequence shown here is derived from an EMBL/GenBank/DDBJ whole genome shotgun (WGS) entry which is preliminary data.</text>
</comment>
<dbReference type="EMBL" id="SSOD01000008">
    <property type="protein sequence ID" value="THF60905.1"/>
    <property type="molecule type" value="Genomic_DNA"/>
</dbReference>
<evidence type="ECO:0000313" key="1">
    <source>
        <dbReference type="EMBL" id="THF60905.1"/>
    </source>
</evidence>
<gene>
    <name evidence="1" type="ORF">E6O51_11790</name>
</gene>
<keyword evidence="2" id="KW-1185">Reference proteome</keyword>
<dbReference type="RefSeq" id="WP_136385179.1">
    <property type="nucleotide sequence ID" value="NZ_SSOD01000008.1"/>
</dbReference>
<reference evidence="1 2" key="1">
    <citation type="submission" date="2019-04" db="EMBL/GenBank/DDBJ databases">
        <title>Azoarcus rhizosphaerae sp. nov. isolated from rhizosphere of Ficus religiosa.</title>
        <authorList>
            <person name="Lin S.-Y."/>
            <person name="Hameed A."/>
            <person name="Hsu Y.-H."/>
            <person name="Young C.-C."/>
        </authorList>
    </citation>
    <scope>NUCLEOTIDE SEQUENCE [LARGE SCALE GENOMIC DNA]</scope>
    <source>
        <strain evidence="1 2">CC-YHH848</strain>
    </source>
</reference>
<organism evidence="1 2">
    <name type="scientific">Pseudothauera rhizosphaerae</name>
    <dbReference type="NCBI Taxonomy" id="2565932"/>
    <lineage>
        <taxon>Bacteria</taxon>
        <taxon>Pseudomonadati</taxon>
        <taxon>Pseudomonadota</taxon>
        <taxon>Betaproteobacteria</taxon>
        <taxon>Rhodocyclales</taxon>
        <taxon>Zoogloeaceae</taxon>
        <taxon>Pseudothauera</taxon>
    </lineage>
</organism>
<dbReference type="Proteomes" id="UP000307956">
    <property type="component" value="Unassembled WGS sequence"/>
</dbReference>
<evidence type="ECO:0000313" key="2">
    <source>
        <dbReference type="Proteomes" id="UP000307956"/>
    </source>
</evidence>
<proteinExistence type="predicted"/>
<name>A0A4S4AMU8_9RHOO</name>